<evidence type="ECO:0000313" key="6">
    <source>
        <dbReference type="Proteomes" id="UP000010862"/>
    </source>
</evidence>
<feature type="signal peptide" evidence="1">
    <location>
        <begin position="1"/>
        <end position="20"/>
    </location>
</feature>
<evidence type="ECO:0000259" key="2">
    <source>
        <dbReference type="PROSITE" id="PS50213"/>
    </source>
</evidence>
<dbReference type="InterPro" id="IPR000782">
    <property type="entry name" value="FAS1_domain"/>
</dbReference>
<dbReference type="EMBL" id="AFPW01000012">
    <property type="protein sequence ID" value="EGQ15830.1"/>
    <property type="molecule type" value="Genomic_DNA"/>
</dbReference>
<feature type="domain" description="FAS1" evidence="2">
    <location>
        <begin position="40"/>
        <end position="175"/>
    </location>
</feature>
<evidence type="ECO:0000313" key="5">
    <source>
        <dbReference type="Proteomes" id="UP000007820"/>
    </source>
</evidence>
<dbReference type="eggNOG" id="COG2335">
    <property type="taxonomic scope" value="Bacteria"/>
</dbReference>
<dbReference type="KEGG" id="pdt:Prede_1020"/>
<evidence type="ECO:0000313" key="4">
    <source>
        <dbReference type="EMBL" id="EGQ15830.1"/>
    </source>
</evidence>
<feature type="chain" id="PRO_5010496680" evidence="1">
    <location>
        <begin position="21"/>
        <end position="583"/>
    </location>
</feature>
<accession>F9D212</accession>
<dbReference type="Gene3D" id="2.30.180.10">
    <property type="entry name" value="FAS1 domain"/>
    <property type="match status" value="1"/>
</dbReference>
<evidence type="ECO:0000313" key="3">
    <source>
        <dbReference type="EMBL" id="AGB28357.1"/>
    </source>
</evidence>
<dbReference type="Proteomes" id="UP000010862">
    <property type="component" value="Chromosome 1"/>
</dbReference>
<reference evidence="3" key="3">
    <citation type="submission" date="2012-02" db="EMBL/GenBank/DDBJ databases">
        <title>Complete sequence of chromosome 1 of Prevotella dentalis DSM 3688.</title>
        <authorList>
            <consortium name="US DOE Joint Genome Institute (JGI-PGF)"/>
            <person name="Lucas S."/>
            <person name="Copeland A."/>
            <person name="Lapidus A."/>
            <person name="Glavina del Rio T."/>
            <person name="Dalin E."/>
            <person name="Tice H."/>
            <person name="Bruce D."/>
            <person name="Goodwin L."/>
            <person name="Pitluck S."/>
            <person name="Peters L."/>
            <person name="Mikhailova N."/>
            <person name="Chertkov O."/>
            <person name="Kyrpides N."/>
            <person name="Mavromatis K."/>
            <person name="Ivanova N."/>
            <person name="Brettin T."/>
            <person name="Detter J.C."/>
            <person name="Han C."/>
            <person name="Larimer F."/>
            <person name="Land M."/>
            <person name="Hauser L."/>
            <person name="Markowitz V."/>
            <person name="Cheng J.-F."/>
            <person name="Hugenholtz P."/>
            <person name="Woyke T."/>
            <person name="Wu D."/>
            <person name="Gronow S."/>
            <person name="Wellnitz S."/>
            <person name="Brambilla E."/>
            <person name="Klenk H.-P."/>
            <person name="Eisen J.A."/>
        </authorList>
    </citation>
    <scope>NUCLEOTIDE SEQUENCE</scope>
    <source>
        <strain evidence="3">DSM 3688</strain>
    </source>
</reference>
<dbReference type="PROSITE" id="PS51257">
    <property type="entry name" value="PROKAR_LIPOPROTEIN"/>
    <property type="match status" value="1"/>
</dbReference>
<organism evidence="4 5">
    <name type="scientific">Prevotella dentalis (strain ATCC 49559 / DSM 3688 / JCM 13448 / NCTC 12043 / ES 2772)</name>
    <name type="common">Mitsuokella dentalis</name>
    <dbReference type="NCBI Taxonomy" id="908937"/>
    <lineage>
        <taxon>Bacteria</taxon>
        <taxon>Pseudomonadati</taxon>
        <taxon>Bacteroidota</taxon>
        <taxon>Bacteroidia</taxon>
        <taxon>Bacteroidales</taxon>
        <taxon>Prevotellaceae</taxon>
        <taxon>Prevotella</taxon>
    </lineage>
</organism>
<reference evidence="4 5" key="1">
    <citation type="submission" date="2011-04" db="EMBL/GenBank/DDBJ databases">
        <authorList>
            <person name="Muzny D."/>
            <person name="Qin X."/>
            <person name="Deng J."/>
            <person name="Jiang H."/>
            <person name="Liu Y."/>
            <person name="Qu J."/>
            <person name="Song X.-Z."/>
            <person name="Zhang L."/>
            <person name="Thornton R."/>
            <person name="Coyle M."/>
            <person name="Francisco L."/>
            <person name="Jackson L."/>
            <person name="Javaid M."/>
            <person name="Korchina V."/>
            <person name="Kovar C."/>
            <person name="Mata R."/>
            <person name="Mathew T."/>
            <person name="Ngo R."/>
            <person name="Nguyen L."/>
            <person name="Nguyen N."/>
            <person name="Okwuonu G."/>
            <person name="Ongeri F."/>
            <person name="Pham C."/>
            <person name="Simmons D."/>
            <person name="Wilczek-Boney K."/>
            <person name="Hale W."/>
            <person name="Jakkamsetti A."/>
            <person name="Pham P."/>
            <person name="Ruth R."/>
            <person name="San Lucas F."/>
            <person name="Warren J."/>
            <person name="Zhang J."/>
            <person name="Zhao Z."/>
            <person name="Zhou C."/>
            <person name="Zhu D."/>
            <person name="Lee S."/>
            <person name="Bess C."/>
            <person name="Blankenburg K."/>
            <person name="Forbes L."/>
            <person name="Fu Q."/>
            <person name="Gubbala S."/>
            <person name="Hirani K."/>
            <person name="Jayaseelan J.C."/>
            <person name="Lara F."/>
            <person name="Munidasa M."/>
            <person name="Palculict T."/>
            <person name="Patil S."/>
            <person name="Pu L.-L."/>
            <person name="Saada N."/>
            <person name="Tang L."/>
            <person name="Weissenberger G."/>
            <person name="Zhu Y."/>
            <person name="Hemphill L."/>
            <person name="Shang Y."/>
            <person name="Youmans B."/>
            <person name="Ayvaz T."/>
            <person name="Ross M."/>
            <person name="Santibanez J."/>
            <person name="Aqrawi P."/>
            <person name="Gross S."/>
            <person name="Joshi V."/>
            <person name="Fowler G."/>
            <person name="Nazareth L."/>
            <person name="Reid J."/>
            <person name="Worley K."/>
            <person name="Petrosino J."/>
            <person name="Highlander S."/>
            <person name="Gibbs R."/>
        </authorList>
    </citation>
    <scope>NUCLEOTIDE SEQUENCE [LARGE SCALE GENOMIC DNA]</scope>
    <source>
        <strain evidence="4 5">DSM 3688</strain>
    </source>
</reference>
<sequence length="583" mass="65655">MKRIIHYRKICLVLSVAAMAITSCSDEWDNHYQPSALTGERNLWTTIESHPELSNFASVVKAVGYDRALNGSQTFSVFAPVNNVLSIEQAQSLITAYQMEKAAGKRDNENSAIKEFIQNYIMLYSRSASSVTNDSLMMMNGKYQTFTSSAFAGKQLLTSNVACSNGVLYTVDGLAQYFPNIFEYLGKDKEIDSLANFVYAFNRYRFDASKSVPGDIVNGKTQYLDSVITLRNELLENYLAPVNSEDSSYWMVVPTNEVWQQLVPQYERYFQYDESVGGRRDSLTWLQARLALIRGTVFSRTRNTDAVIQDSALSTEAVSYRMRKFLWGSYDDKYYQYSHPLEESGVFNGTTNVQCSNGQVMKAKEWHISPQQTFLRKITAEGENSARLDSVDQSSTTYPATTYRVATSNAFYGKVGNNAYVELSPVSRTNITAYFSLPNLLSNVGYDIYVVTTPAIAGDENASDMARLPTKFRVFLRHQSADGILPSLQRDWITLDGNHNLSAVTWETTKDKIDTFKIASNIKVPYTTYAIGQAAKVELVFNTTPTTRQVNNGIYNRILRIDRIIVIPHEDTSDNGAKQSFNK</sequence>
<dbReference type="SUPFAM" id="SSF82153">
    <property type="entry name" value="FAS1 domain"/>
    <property type="match status" value="1"/>
</dbReference>
<dbReference type="EMBL" id="CP003368">
    <property type="protein sequence ID" value="AGB28357.1"/>
    <property type="molecule type" value="Genomic_DNA"/>
</dbReference>
<reference evidence="6" key="2">
    <citation type="submission" date="2012-02" db="EMBL/GenBank/DDBJ databases">
        <title>Complete sequence of chromosome 1 of Prevotella dentalis DSM 3688.</title>
        <authorList>
            <person name="Lucas S."/>
            <person name="Copeland A."/>
            <person name="Lapidus A."/>
            <person name="Glavina del Rio T."/>
            <person name="Dalin E."/>
            <person name="Tice H."/>
            <person name="Bruce D."/>
            <person name="Goodwin L."/>
            <person name="Pitluck S."/>
            <person name="Peters L."/>
            <person name="Mikhailova N."/>
            <person name="Chertkov O."/>
            <person name="Kyrpides N."/>
            <person name="Mavromatis K."/>
            <person name="Ivanova N."/>
            <person name="Brettin T."/>
            <person name="Detter J.C."/>
            <person name="Han C."/>
            <person name="Larimer F."/>
            <person name="Land M."/>
            <person name="Hauser L."/>
            <person name="Markowitz V."/>
            <person name="Cheng J.-F."/>
            <person name="Hugenholtz P."/>
            <person name="Woyke T."/>
            <person name="Wu D."/>
            <person name="Gronow S."/>
            <person name="Wellnitz S."/>
            <person name="Brambilla E."/>
            <person name="Klenk H.-P."/>
            <person name="Eisen J.A."/>
        </authorList>
    </citation>
    <scope>NUCLEOTIDE SEQUENCE [LARGE SCALE GENOMIC DNA]</scope>
    <source>
        <strain evidence="6">ATCC 49559 / DSM 3688 / JCM 13448 / NCTC 12043 / ES 2772</strain>
    </source>
</reference>
<protein>
    <submittedName>
        <fullName evidence="3">Fasciclin domain-containing protein</fullName>
    </submittedName>
</protein>
<dbReference type="HOGENOM" id="CLU_035037_0_0_10"/>
<dbReference type="AlphaFoldDB" id="F9D212"/>
<dbReference type="Proteomes" id="UP000007820">
    <property type="component" value="Unassembled WGS sequence"/>
</dbReference>
<dbReference type="RefSeq" id="WP_005844739.1">
    <property type="nucleotide sequence ID" value="NC_019960.1"/>
</dbReference>
<dbReference type="OrthoDB" id="1083078at2"/>
<keyword evidence="6" id="KW-1185">Reference proteome</keyword>
<proteinExistence type="predicted"/>
<dbReference type="STRING" id="908937.Prede_1020"/>
<name>F9D212_PREDD</name>
<evidence type="ECO:0000256" key="1">
    <source>
        <dbReference type="SAM" id="SignalP"/>
    </source>
</evidence>
<dbReference type="InterPro" id="IPR036378">
    <property type="entry name" value="FAS1_dom_sf"/>
</dbReference>
<keyword evidence="1" id="KW-0732">Signal</keyword>
<gene>
    <name evidence="3" type="ordered locus">Prede_1020</name>
    <name evidence="4" type="ORF">HMPREF9136_0890</name>
</gene>
<dbReference type="Pfam" id="PF02469">
    <property type="entry name" value="Fasciclin"/>
    <property type="match status" value="1"/>
</dbReference>
<dbReference type="PATRIC" id="fig|908937.9.peg.1068"/>
<dbReference type="PROSITE" id="PS50213">
    <property type="entry name" value="FAS1"/>
    <property type="match status" value="1"/>
</dbReference>